<dbReference type="SUPFAM" id="SSF57756">
    <property type="entry name" value="Retrovirus zinc finger-like domains"/>
    <property type="match status" value="1"/>
</dbReference>
<feature type="domain" description="Retrovirus-related Pol polyprotein from transposon TNT 1-94-like beta-barrel" evidence="3">
    <location>
        <begin position="256"/>
        <end position="305"/>
    </location>
</feature>
<proteinExistence type="predicted"/>
<sequence length="319" mass="36533">MAENSSFLQTTVPKFDGYYEHWSMLMENLLQSKEYWPLIETGVTVAPPNATAEQQCIANESKLCDLKVKRAQLQALRREFEILEMQENKSMNDYFSRTLAIANRMTAQGETMEQLTIVEKIFRTLTPKFNYVACSIEESNDVNTLTVEGLQSSLVVQEQRMCGQQKSSEEQALKISNGGRGSNNSRGKGRSSIRGRGRGRQNLETIECHKCHKLGHYQSACLNWGDNVNYTEFYEEEETLIMARTEKDQEIRDEIWYLDSGCSNHMIGNKDWLFEFDSSFKDSVKLGNDTKMSVMGKGNVKLFINGKSWETWKEDALIA</sequence>
<evidence type="ECO:0000313" key="5">
    <source>
        <dbReference type="Proteomes" id="UP000265520"/>
    </source>
</evidence>
<feature type="compositionally biased region" description="Low complexity" evidence="2">
    <location>
        <begin position="174"/>
        <end position="186"/>
    </location>
</feature>
<feature type="coiled-coil region" evidence="1">
    <location>
        <begin position="66"/>
        <end position="93"/>
    </location>
</feature>
<dbReference type="GO" id="GO:0003676">
    <property type="term" value="F:nucleic acid binding"/>
    <property type="evidence" value="ECO:0007669"/>
    <property type="project" value="InterPro"/>
</dbReference>
<dbReference type="InterPro" id="IPR036875">
    <property type="entry name" value="Znf_CCHC_sf"/>
</dbReference>
<feature type="region of interest" description="Disordered" evidence="2">
    <location>
        <begin position="166"/>
        <end position="197"/>
    </location>
</feature>
<dbReference type="PANTHER" id="PTHR35317:SF27">
    <property type="entry name" value="RETROVIRUS-RELATED POL POLYPROTEIN FROM TRANSPOSON TNT 1-94"/>
    <property type="match status" value="1"/>
</dbReference>
<reference evidence="4 5" key="1">
    <citation type="journal article" date="2018" name="Front. Plant Sci.">
        <title>Red Clover (Trifolium pratense) and Zigzag Clover (T. medium) - A Picture of Genomic Similarities and Differences.</title>
        <authorList>
            <person name="Dluhosova J."/>
            <person name="Istvanek J."/>
            <person name="Nedelnik J."/>
            <person name="Repkova J."/>
        </authorList>
    </citation>
    <scope>NUCLEOTIDE SEQUENCE [LARGE SCALE GENOMIC DNA]</scope>
    <source>
        <strain evidence="5">cv. 10/8</strain>
        <tissue evidence="4">Leaf</tissue>
    </source>
</reference>
<evidence type="ECO:0000313" key="4">
    <source>
        <dbReference type="EMBL" id="MCH84026.1"/>
    </source>
</evidence>
<comment type="caution">
    <text evidence="4">The sequence shown here is derived from an EMBL/GenBank/DDBJ whole genome shotgun (WGS) entry which is preliminary data.</text>
</comment>
<dbReference type="EMBL" id="LXQA010006142">
    <property type="protein sequence ID" value="MCH84026.1"/>
    <property type="molecule type" value="Genomic_DNA"/>
</dbReference>
<keyword evidence="1" id="KW-0175">Coiled coil</keyword>
<gene>
    <name evidence="4" type="ORF">A2U01_0004856</name>
</gene>
<accession>A0A392M9B3</accession>
<protein>
    <submittedName>
        <fullName evidence="4">Retrovirus-related Pol polyprotein from transposon TNT 1-94</fullName>
    </submittedName>
</protein>
<name>A0A392M9B3_9FABA</name>
<feature type="compositionally biased region" description="Basic residues" evidence="2">
    <location>
        <begin position="187"/>
        <end position="197"/>
    </location>
</feature>
<dbReference type="InterPro" id="IPR054722">
    <property type="entry name" value="PolX-like_BBD"/>
</dbReference>
<dbReference type="Pfam" id="PF22936">
    <property type="entry name" value="Pol_BBD"/>
    <property type="match status" value="1"/>
</dbReference>
<evidence type="ECO:0000256" key="2">
    <source>
        <dbReference type="SAM" id="MobiDB-lite"/>
    </source>
</evidence>
<dbReference type="Proteomes" id="UP000265520">
    <property type="component" value="Unassembled WGS sequence"/>
</dbReference>
<organism evidence="4 5">
    <name type="scientific">Trifolium medium</name>
    <dbReference type="NCBI Taxonomy" id="97028"/>
    <lineage>
        <taxon>Eukaryota</taxon>
        <taxon>Viridiplantae</taxon>
        <taxon>Streptophyta</taxon>
        <taxon>Embryophyta</taxon>
        <taxon>Tracheophyta</taxon>
        <taxon>Spermatophyta</taxon>
        <taxon>Magnoliopsida</taxon>
        <taxon>eudicotyledons</taxon>
        <taxon>Gunneridae</taxon>
        <taxon>Pentapetalae</taxon>
        <taxon>rosids</taxon>
        <taxon>fabids</taxon>
        <taxon>Fabales</taxon>
        <taxon>Fabaceae</taxon>
        <taxon>Papilionoideae</taxon>
        <taxon>50 kb inversion clade</taxon>
        <taxon>NPAAA clade</taxon>
        <taxon>Hologalegina</taxon>
        <taxon>IRL clade</taxon>
        <taxon>Trifolieae</taxon>
        <taxon>Trifolium</taxon>
    </lineage>
</organism>
<dbReference type="GO" id="GO:0008270">
    <property type="term" value="F:zinc ion binding"/>
    <property type="evidence" value="ECO:0007669"/>
    <property type="project" value="InterPro"/>
</dbReference>
<keyword evidence="5" id="KW-1185">Reference proteome</keyword>
<dbReference type="AlphaFoldDB" id="A0A392M9B3"/>
<dbReference type="PANTHER" id="PTHR35317">
    <property type="entry name" value="OS04G0629600 PROTEIN"/>
    <property type="match status" value="1"/>
</dbReference>
<evidence type="ECO:0000259" key="3">
    <source>
        <dbReference type="Pfam" id="PF22936"/>
    </source>
</evidence>
<dbReference type="Pfam" id="PF14223">
    <property type="entry name" value="Retrotran_gag_2"/>
    <property type="match status" value="1"/>
</dbReference>
<evidence type="ECO:0000256" key="1">
    <source>
        <dbReference type="SAM" id="Coils"/>
    </source>
</evidence>